<dbReference type="RefSeq" id="WP_191326306.1">
    <property type="nucleotide sequence ID" value="NZ_BMZP01000040.1"/>
</dbReference>
<organism evidence="2 3">
    <name type="scientific">Novosphingobium pokkalii</name>
    <dbReference type="NCBI Taxonomy" id="1770194"/>
    <lineage>
        <taxon>Bacteria</taxon>
        <taxon>Pseudomonadati</taxon>
        <taxon>Pseudomonadota</taxon>
        <taxon>Alphaproteobacteria</taxon>
        <taxon>Sphingomonadales</taxon>
        <taxon>Sphingomonadaceae</taxon>
        <taxon>Novosphingobium</taxon>
    </lineage>
</organism>
<feature type="chain" id="PRO_5047263737" evidence="1">
    <location>
        <begin position="22"/>
        <end position="289"/>
    </location>
</feature>
<evidence type="ECO:0000313" key="3">
    <source>
        <dbReference type="Proteomes" id="UP001595683"/>
    </source>
</evidence>
<evidence type="ECO:0000256" key="1">
    <source>
        <dbReference type="SAM" id="SignalP"/>
    </source>
</evidence>
<feature type="signal peptide" evidence="1">
    <location>
        <begin position="1"/>
        <end position="21"/>
    </location>
</feature>
<gene>
    <name evidence="2" type="ORF">ACFOOT_04995</name>
</gene>
<dbReference type="EMBL" id="JBHRYE010000009">
    <property type="protein sequence ID" value="MFC3670772.1"/>
    <property type="molecule type" value="Genomic_DNA"/>
</dbReference>
<protein>
    <submittedName>
        <fullName evidence="2">Uncharacterized protein</fullName>
    </submittedName>
</protein>
<dbReference type="Proteomes" id="UP001595683">
    <property type="component" value="Unassembled WGS sequence"/>
</dbReference>
<accession>A0ABV7V0U2</accession>
<keyword evidence="1" id="KW-0732">Signal</keyword>
<sequence>MRRSRSCILPFLALALGAARAPVVVLPDTLVPDRSVTIGTKVSAKPGDVVLRAKIARTEKTYLDVPVHAEIARFAADIPAGAVLTTVLANDRTRSIVGSQADIYYCGDDMKARSSFMAGLMGDMGSKFENIVRFCFVDDDKDGRFDHYFLAGAKDPLFLKEQPVGPLPYRVEHLVQENAADEIRLKYRKFDTTTSKISLELEITRNGAALPFDYIITPTHTGRNEQYYRMASNPAKVPYPVVFEDVLGADIIIESVQPDGTAQFFVQRNFAPSLFRPYSPSVQYIFIYI</sequence>
<proteinExistence type="predicted"/>
<reference evidence="3" key="1">
    <citation type="journal article" date="2019" name="Int. J. Syst. Evol. Microbiol.">
        <title>The Global Catalogue of Microorganisms (GCM) 10K type strain sequencing project: providing services to taxonomists for standard genome sequencing and annotation.</title>
        <authorList>
            <consortium name="The Broad Institute Genomics Platform"/>
            <consortium name="The Broad Institute Genome Sequencing Center for Infectious Disease"/>
            <person name="Wu L."/>
            <person name="Ma J."/>
        </authorList>
    </citation>
    <scope>NUCLEOTIDE SEQUENCE [LARGE SCALE GENOMIC DNA]</scope>
    <source>
        <strain evidence="3">KCTC 42224</strain>
    </source>
</reference>
<keyword evidence="3" id="KW-1185">Reference proteome</keyword>
<evidence type="ECO:0000313" key="2">
    <source>
        <dbReference type="EMBL" id="MFC3670772.1"/>
    </source>
</evidence>
<name>A0ABV7V0U2_9SPHN</name>
<comment type="caution">
    <text evidence="2">The sequence shown here is derived from an EMBL/GenBank/DDBJ whole genome shotgun (WGS) entry which is preliminary data.</text>
</comment>